<reference evidence="1 2" key="1">
    <citation type="submission" date="2019-12" db="EMBL/GenBank/DDBJ databases">
        <title>Genomic-based taxomic classification of the family Erythrobacteraceae.</title>
        <authorList>
            <person name="Xu L."/>
        </authorList>
    </citation>
    <scope>NUCLEOTIDE SEQUENCE [LARGE SCALE GENOMIC DNA]</scope>
    <source>
        <strain evidence="1 2">JCM 17468</strain>
    </source>
</reference>
<evidence type="ECO:0000313" key="2">
    <source>
        <dbReference type="Proteomes" id="UP000430272"/>
    </source>
</evidence>
<dbReference type="Proteomes" id="UP000430272">
    <property type="component" value="Unassembled WGS sequence"/>
</dbReference>
<comment type="caution">
    <text evidence="1">The sequence shown here is derived from an EMBL/GenBank/DDBJ whole genome shotgun (WGS) entry which is preliminary data.</text>
</comment>
<dbReference type="OrthoDB" id="9813056at2"/>
<evidence type="ECO:0000313" key="1">
    <source>
        <dbReference type="EMBL" id="MXO54363.1"/>
    </source>
</evidence>
<keyword evidence="2" id="KW-1185">Reference proteome</keyword>
<sequence length="54" mass="5997">MIGDGETVGDLEAIDRDQGQYTEEFHVVMVGRTAALPRRVVTVVDFFSARARVD</sequence>
<dbReference type="EMBL" id="WTYD01000001">
    <property type="protein sequence ID" value="MXO54363.1"/>
    <property type="molecule type" value="Genomic_DNA"/>
</dbReference>
<accession>A0A844YAU9</accession>
<dbReference type="RefSeq" id="WP_160661116.1">
    <property type="nucleotide sequence ID" value="NZ_BAABDV010000001.1"/>
</dbReference>
<dbReference type="AlphaFoldDB" id="A0A844YAU9"/>
<name>A0A844YAU9_9SPHN</name>
<organism evidence="1 2">
    <name type="scientific">Qipengyuania pelagi</name>
    <dbReference type="NCBI Taxonomy" id="994320"/>
    <lineage>
        <taxon>Bacteria</taxon>
        <taxon>Pseudomonadati</taxon>
        <taxon>Pseudomonadota</taxon>
        <taxon>Alphaproteobacteria</taxon>
        <taxon>Sphingomonadales</taxon>
        <taxon>Erythrobacteraceae</taxon>
        <taxon>Qipengyuania</taxon>
    </lineage>
</organism>
<protein>
    <submittedName>
        <fullName evidence="1">Uncharacterized protein</fullName>
    </submittedName>
</protein>
<proteinExistence type="predicted"/>
<gene>
    <name evidence="1" type="ORF">GRI47_10160</name>
</gene>